<keyword evidence="1" id="KW-0732">Signal</keyword>
<keyword evidence="3" id="KW-1185">Reference proteome</keyword>
<dbReference type="EMBL" id="CP001674">
    <property type="protein sequence ID" value="ACT49673.1"/>
    <property type="molecule type" value="Genomic_DNA"/>
</dbReference>
<dbReference type="OrthoDB" id="8911471at2"/>
<protein>
    <recommendedName>
        <fullName evidence="4">DUF4198 domain-containing protein</fullName>
    </recommendedName>
</protein>
<dbReference type="AlphaFoldDB" id="C6X953"/>
<feature type="signal peptide" evidence="1">
    <location>
        <begin position="1"/>
        <end position="29"/>
    </location>
</feature>
<dbReference type="STRING" id="582744.Msip34_0425"/>
<evidence type="ECO:0000256" key="1">
    <source>
        <dbReference type="SAM" id="SignalP"/>
    </source>
</evidence>
<dbReference type="HOGENOM" id="CLU_093838_1_0_4"/>
<proteinExistence type="predicted"/>
<reference evidence="2 3" key="2">
    <citation type="journal article" date="2011" name="J. Bacteriol.">
        <title>Genomes of three methylotrophs from a single niche uncover genetic and metabolic divergence of Methylophilaceae.</title>
        <authorList>
            <person name="Lapidus A."/>
            <person name="Clum A."/>
            <person name="Labutti K."/>
            <person name="Kaluzhnaya M.G."/>
            <person name="Lim S."/>
            <person name="Beck D.A."/>
            <person name="Glavina Del Rio T."/>
            <person name="Nolan M."/>
            <person name="Mavromatis K."/>
            <person name="Huntemann M."/>
            <person name="Lucas S."/>
            <person name="Lidstrom M.E."/>
            <person name="Ivanova N."/>
            <person name="Chistoserdova L."/>
        </authorList>
    </citation>
    <scope>NUCLEOTIDE SEQUENCE [LARGE SCALE GENOMIC DNA]</scope>
    <source>
        <strain evidence="2 3">SIP3-4</strain>
    </source>
</reference>
<accession>C6X953</accession>
<evidence type="ECO:0000313" key="3">
    <source>
        <dbReference type="Proteomes" id="UP000002743"/>
    </source>
</evidence>
<reference evidence="3" key="1">
    <citation type="submission" date="2009-07" db="EMBL/GenBank/DDBJ databases">
        <title>Complete sequence of chromosome of Methylovorus sp. SIP3-4.</title>
        <authorList>
            <person name="Lucas S."/>
            <person name="Copeland A."/>
            <person name="Lapidus A."/>
            <person name="Glavina del Rio T."/>
            <person name="Tice H."/>
            <person name="Bruce D."/>
            <person name="Goodwin L."/>
            <person name="Pitluck S."/>
            <person name="Clum A."/>
            <person name="Larimer F."/>
            <person name="Land M."/>
            <person name="Hauser L."/>
            <person name="Kyrpides N."/>
            <person name="Mikhailova N."/>
            <person name="Kayluzhnaya M."/>
            <person name="Chistoserdova L."/>
        </authorList>
    </citation>
    <scope>NUCLEOTIDE SEQUENCE [LARGE SCALE GENOMIC DNA]</scope>
    <source>
        <strain evidence="3">SIP3-4</strain>
    </source>
</reference>
<dbReference type="Proteomes" id="UP000002743">
    <property type="component" value="Chromosome"/>
</dbReference>
<sequence precursor="true">MHSTLSRFAIARLGALLLSTLLFSLSAHADYVWLERDGATAHAYLGELQPDRPAASAELLGDARAFMADGKSLATTMSDSHYSIANLREGGDLRFTAKRQSSNGGLLFYQAKAGREDTKPVNDLELVPDQAGGNTFRLYWKSRQVPADQVNVYTSEGWTRSFKAAADGSVTITTPFPGRYVLEVTAKVNGTVELEGKKYDDVRHVATVSFVVAK</sequence>
<feature type="chain" id="PRO_5002970873" description="DUF4198 domain-containing protein" evidence="1">
    <location>
        <begin position="30"/>
        <end position="214"/>
    </location>
</feature>
<evidence type="ECO:0000313" key="2">
    <source>
        <dbReference type="EMBL" id="ACT49673.1"/>
    </source>
</evidence>
<organism evidence="2 3">
    <name type="scientific">Methylovorus glucosotrophus (strain SIP3-4)</name>
    <dbReference type="NCBI Taxonomy" id="582744"/>
    <lineage>
        <taxon>Bacteria</taxon>
        <taxon>Pseudomonadati</taxon>
        <taxon>Pseudomonadota</taxon>
        <taxon>Betaproteobacteria</taxon>
        <taxon>Nitrosomonadales</taxon>
        <taxon>Methylophilaceae</taxon>
        <taxon>Methylovorus</taxon>
    </lineage>
</organism>
<evidence type="ECO:0008006" key="4">
    <source>
        <dbReference type="Google" id="ProtNLM"/>
    </source>
</evidence>
<dbReference type="RefSeq" id="WP_015829343.1">
    <property type="nucleotide sequence ID" value="NC_012969.1"/>
</dbReference>
<gene>
    <name evidence="2" type="ordered locus">Msip34_0425</name>
</gene>
<name>C6X953_METGS</name>
<dbReference type="eggNOG" id="ENOG5031GNI">
    <property type="taxonomic scope" value="Bacteria"/>
</dbReference>
<dbReference type="KEGG" id="mei:Msip34_0425"/>